<organism evidence="1 2">
    <name type="scientific">Biomphalaria pfeifferi</name>
    <name type="common">Bloodfluke planorb</name>
    <name type="synonym">Freshwater snail</name>
    <dbReference type="NCBI Taxonomy" id="112525"/>
    <lineage>
        <taxon>Eukaryota</taxon>
        <taxon>Metazoa</taxon>
        <taxon>Spiralia</taxon>
        <taxon>Lophotrochozoa</taxon>
        <taxon>Mollusca</taxon>
        <taxon>Gastropoda</taxon>
        <taxon>Heterobranchia</taxon>
        <taxon>Euthyneura</taxon>
        <taxon>Panpulmonata</taxon>
        <taxon>Hygrophila</taxon>
        <taxon>Lymnaeoidea</taxon>
        <taxon>Planorbidae</taxon>
        <taxon>Biomphalaria</taxon>
    </lineage>
</organism>
<accession>A0AAD8FGM4</accession>
<dbReference type="EMBL" id="JASAOG010000025">
    <property type="protein sequence ID" value="KAK0062434.1"/>
    <property type="molecule type" value="Genomic_DNA"/>
</dbReference>
<dbReference type="Proteomes" id="UP001233172">
    <property type="component" value="Unassembled WGS sequence"/>
</dbReference>
<keyword evidence="2" id="KW-1185">Reference proteome</keyword>
<reference evidence="1" key="1">
    <citation type="journal article" date="2023" name="PLoS Negl. Trop. Dis.">
        <title>A genome sequence for Biomphalaria pfeifferi, the major vector snail for the human-infecting parasite Schistosoma mansoni.</title>
        <authorList>
            <person name="Bu L."/>
            <person name="Lu L."/>
            <person name="Laidemitt M.R."/>
            <person name="Zhang S.M."/>
            <person name="Mutuku M."/>
            <person name="Mkoji G."/>
            <person name="Steinauer M."/>
            <person name="Loker E.S."/>
        </authorList>
    </citation>
    <scope>NUCLEOTIDE SEQUENCE</scope>
    <source>
        <strain evidence="1">KasaAsao</strain>
    </source>
</reference>
<protein>
    <submittedName>
        <fullName evidence="1">Uncharacterized protein</fullName>
    </submittedName>
</protein>
<gene>
    <name evidence="1" type="ORF">Bpfe_008105</name>
</gene>
<reference evidence="1" key="2">
    <citation type="submission" date="2023-04" db="EMBL/GenBank/DDBJ databases">
        <authorList>
            <person name="Bu L."/>
            <person name="Lu L."/>
            <person name="Laidemitt M.R."/>
            <person name="Zhang S.M."/>
            <person name="Mutuku M."/>
            <person name="Mkoji G."/>
            <person name="Steinauer M."/>
            <person name="Loker E.S."/>
        </authorList>
    </citation>
    <scope>NUCLEOTIDE SEQUENCE</scope>
    <source>
        <strain evidence="1">KasaAsao</strain>
        <tissue evidence="1">Whole Snail</tissue>
    </source>
</reference>
<evidence type="ECO:0000313" key="2">
    <source>
        <dbReference type="Proteomes" id="UP001233172"/>
    </source>
</evidence>
<name>A0AAD8FGM4_BIOPF</name>
<sequence>MLAGPQCNLSKCTNSQIICFVSLTGIIVARLESIDSLLHDFPADKWRRSGSLL</sequence>
<comment type="caution">
    <text evidence="1">The sequence shown here is derived from an EMBL/GenBank/DDBJ whole genome shotgun (WGS) entry which is preliminary data.</text>
</comment>
<proteinExistence type="predicted"/>
<feature type="non-terminal residue" evidence="1">
    <location>
        <position position="53"/>
    </location>
</feature>
<evidence type="ECO:0000313" key="1">
    <source>
        <dbReference type="EMBL" id="KAK0062434.1"/>
    </source>
</evidence>
<dbReference type="AlphaFoldDB" id="A0AAD8FGM4"/>